<feature type="domain" description="HAMP" evidence="9">
    <location>
        <begin position="223"/>
        <end position="276"/>
    </location>
</feature>
<feature type="transmembrane region" description="Helical" evidence="7">
    <location>
        <begin position="200"/>
        <end position="221"/>
    </location>
</feature>
<gene>
    <name evidence="10" type="ORF">GH741_05305</name>
</gene>
<dbReference type="AlphaFoldDB" id="A0A6A8DE87"/>
<keyword evidence="2" id="KW-1003">Cell membrane</keyword>
<dbReference type="PROSITE" id="PS50111">
    <property type="entry name" value="CHEMOTAXIS_TRANSDUC_2"/>
    <property type="match status" value="1"/>
</dbReference>
<dbReference type="CDD" id="cd06225">
    <property type="entry name" value="HAMP"/>
    <property type="match status" value="1"/>
</dbReference>
<evidence type="ECO:0000259" key="9">
    <source>
        <dbReference type="PROSITE" id="PS50885"/>
    </source>
</evidence>
<evidence type="ECO:0000256" key="4">
    <source>
        <dbReference type="ARBA" id="ARBA00023224"/>
    </source>
</evidence>
<dbReference type="Pfam" id="PF00015">
    <property type="entry name" value="MCPsignal"/>
    <property type="match status" value="1"/>
</dbReference>
<evidence type="ECO:0000313" key="10">
    <source>
        <dbReference type="EMBL" id="MRH42091.1"/>
    </source>
</evidence>
<evidence type="ECO:0000256" key="1">
    <source>
        <dbReference type="ARBA" id="ARBA00004236"/>
    </source>
</evidence>
<organism evidence="10 11">
    <name type="scientific">Aquibacillus halophilus</name>
    <dbReference type="NCBI Taxonomy" id="930132"/>
    <lineage>
        <taxon>Bacteria</taxon>
        <taxon>Bacillati</taxon>
        <taxon>Bacillota</taxon>
        <taxon>Bacilli</taxon>
        <taxon>Bacillales</taxon>
        <taxon>Bacillaceae</taxon>
        <taxon>Aquibacillus</taxon>
    </lineage>
</organism>
<dbReference type="Proteomes" id="UP000799092">
    <property type="component" value="Unassembled WGS sequence"/>
</dbReference>
<proteinExistence type="inferred from homology"/>
<dbReference type="Pfam" id="PF00672">
    <property type="entry name" value="HAMP"/>
    <property type="match status" value="1"/>
</dbReference>
<dbReference type="CDD" id="cd11386">
    <property type="entry name" value="MCP_signal"/>
    <property type="match status" value="1"/>
</dbReference>
<comment type="subcellular location">
    <subcellularLocation>
        <location evidence="1">Cell membrane</location>
    </subcellularLocation>
</comment>
<dbReference type="GO" id="GO:0005886">
    <property type="term" value="C:plasma membrane"/>
    <property type="evidence" value="ECO:0007669"/>
    <property type="project" value="UniProtKB-SubCell"/>
</dbReference>
<dbReference type="InterPro" id="IPR003660">
    <property type="entry name" value="HAMP_dom"/>
</dbReference>
<dbReference type="InterPro" id="IPR004089">
    <property type="entry name" value="MCPsignal_dom"/>
</dbReference>
<keyword evidence="7" id="KW-0812">Transmembrane</keyword>
<evidence type="ECO:0000256" key="5">
    <source>
        <dbReference type="ARBA" id="ARBA00029447"/>
    </source>
</evidence>
<dbReference type="GO" id="GO:0007165">
    <property type="term" value="P:signal transduction"/>
    <property type="evidence" value="ECO:0007669"/>
    <property type="project" value="UniProtKB-KW"/>
</dbReference>
<dbReference type="Gene3D" id="1.10.287.950">
    <property type="entry name" value="Methyl-accepting chemotaxis protein"/>
    <property type="match status" value="1"/>
</dbReference>
<evidence type="ECO:0000256" key="3">
    <source>
        <dbReference type="ARBA" id="ARBA00023136"/>
    </source>
</evidence>
<dbReference type="EMBL" id="WJNG01000003">
    <property type="protein sequence ID" value="MRH42091.1"/>
    <property type="molecule type" value="Genomic_DNA"/>
</dbReference>
<keyword evidence="11" id="KW-1185">Reference proteome</keyword>
<dbReference type="OrthoDB" id="2168386at2"/>
<evidence type="ECO:0000259" key="8">
    <source>
        <dbReference type="PROSITE" id="PS50111"/>
    </source>
</evidence>
<comment type="caution">
    <text evidence="10">The sequence shown here is derived from an EMBL/GenBank/DDBJ whole genome shotgun (WGS) entry which is preliminary data.</text>
</comment>
<keyword evidence="3 7" id="KW-0472">Membrane</keyword>
<dbReference type="PROSITE" id="PS50885">
    <property type="entry name" value="HAMP"/>
    <property type="match status" value="1"/>
</dbReference>
<reference evidence="10" key="1">
    <citation type="submission" date="2019-11" db="EMBL/GenBank/DDBJ databases">
        <authorList>
            <person name="Li J."/>
        </authorList>
    </citation>
    <scope>NUCLEOTIDE SEQUENCE</scope>
    <source>
        <strain evidence="10">B6B</strain>
    </source>
</reference>
<dbReference type="SUPFAM" id="SSF58104">
    <property type="entry name" value="Methyl-accepting chemotaxis protein (MCP) signaling domain"/>
    <property type="match status" value="1"/>
</dbReference>
<evidence type="ECO:0000256" key="2">
    <source>
        <dbReference type="ARBA" id="ARBA00022475"/>
    </source>
</evidence>
<dbReference type="Gene3D" id="6.10.340.10">
    <property type="match status" value="1"/>
</dbReference>
<evidence type="ECO:0000313" key="11">
    <source>
        <dbReference type="Proteomes" id="UP000799092"/>
    </source>
</evidence>
<name>A0A6A8DE87_9BACI</name>
<accession>A0A6A8DE87</accession>
<dbReference type="SMART" id="SM00283">
    <property type="entry name" value="MA"/>
    <property type="match status" value="1"/>
</dbReference>
<dbReference type="SMART" id="SM00304">
    <property type="entry name" value="HAMP"/>
    <property type="match status" value="1"/>
</dbReference>
<dbReference type="PANTHER" id="PTHR32089:SF112">
    <property type="entry name" value="LYSOZYME-LIKE PROTEIN-RELATED"/>
    <property type="match status" value="1"/>
</dbReference>
<protein>
    <submittedName>
        <fullName evidence="10">HAMP domain-containing protein</fullName>
    </submittedName>
</protein>
<feature type="domain" description="Methyl-accepting transducer" evidence="8">
    <location>
        <begin position="295"/>
        <end position="545"/>
    </location>
</feature>
<sequence>MKLFSNLKKNDQRKFKSRRNIFSFKSIRARIMFGFYIVIALVVYLSISNSLSLNSIGEDTRNIIEEELPLLITNEKLQINTNERVSLVRSYVLFGESKDLERFNELTEESRKLEDVMLQSNVADEFEILANKSKLLENYIQSNVFEAYNQGREDSARINLSTVNRMTDELISGYSELGVNRETSIVDQGEDLLSSANSSIIVGIVISLVVIIFSIIIAYIVSNRISKPIRKVSNRMNAIANGDLTNDPMVNRDQDEVGQLIDSTNKMSENLKDLLGEITNVSGSVSSQSETLTKATNEVEEGSNQIASTMQELSSGAEAQANHASELASSMSDFSEKVYQANESGESVYGSSQEILVLTDEGSNAMNLSIKQMGIIDGIVKNAVEKVSGLDKQSQEITKLIGVIKDIADQTNLLALNAAIEAARAGEHGKGFAVVADEVRKLAEQVSLSVTDITEIVGSIQRESNNVTESLTGGYKEVENGKNQIVSTGKTFEQINNSLKEMVDEIKLISTNLSGIASNSDLMNKAVEQIASVSEESAAGIEQTSASVQQTGSSMEEVASSANQLQSLTESLNGLISKFKLKV</sequence>
<evidence type="ECO:0000256" key="6">
    <source>
        <dbReference type="PROSITE-ProRule" id="PRU00284"/>
    </source>
</evidence>
<evidence type="ECO:0000256" key="7">
    <source>
        <dbReference type="SAM" id="Phobius"/>
    </source>
</evidence>
<keyword evidence="4 6" id="KW-0807">Transducer</keyword>
<keyword evidence="7" id="KW-1133">Transmembrane helix</keyword>
<feature type="transmembrane region" description="Helical" evidence="7">
    <location>
        <begin position="27"/>
        <end position="47"/>
    </location>
</feature>
<comment type="similarity">
    <text evidence="5">Belongs to the methyl-accepting chemotaxis (MCP) protein family.</text>
</comment>
<dbReference type="PANTHER" id="PTHR32089">
    <property type="entry name" value="METHYL-ACCEPTING CHEMOTAXIS PROTEIN MCPB"/>
    <property type="match status" value="1"/>
</dbReference>